<dbReference type="WBParaSite" id="nRc.2.0.1.t33309-RA">
    <property type="protein sequence ID" value="nRc.2.0.1.t33309-RA"/>
    <property type="gene ID" value="nRc.2.0.1.g33309"/>
</dbReference>
<reference evidence="2" key="1">
    <citation type="submission" date="2022-11" db="UniProtKB">
        <authorList>
            <consortium name="WormBaseParasite"/>
        </authorList>
    </citation>
    <scope>IDENTIFICATION</scope>
</reference>
<organism evidence="1 2">
    <name type="scientific">Romanomermis culicivorax</name>
    <name type="common">Nematode worm</name>
    <dbReference type="NCBI Taxonomy" id="13658"/>
    <lineage>
        <taxon>Eukaryota</taxon>
        <taxon>Metazoa</taxon>
        <taxon>Ecdysozoa</taxon>
        <taxon>Nematoda</taxon>
        <taxon>Enoplea</taxon>
        <taxon>Dorylaimia</taxon>
        <taxon>Mermithida</taxon>
        <taxon>Mermithoidea</taxon>
        <taxon>Mermithidae</taxon>
        <taxon>Romanomermis</taxon>
    </lineage>
</organism>
<dbReference type="Proteomes" id="UP000887565">
    <property type="component" value="Unplaced"/>
</dbReference>
<dbReference type="Gene3D" id="3.30.420.10">
    <property type="entry name" value="Ribonuclease H-like superfamily/Ribonuclease H"/>
    <property type="match status" value="1"/>
</dbReference>
<accession>A0A915K529</accession>
<dbReference type="InterPro" id="IPR036397">
    <property type="entry name" value="RNaseH_sf"/>
</dbReference>
<protein>
    <submittedName>
        <fullName evidence="2">Uncharacterized protein</fullName>
    </submittedName>
</protein>
<keyword evidence="1" id="KW-1185">Reference proteome</keyword>
<evidence type="ECO:0000313" key="1">
    <source>
        <dbReference type="Proteomes" id="UP000887565"/>
    </source>
</evidence>
<evidence type="ECO:0000313" key="2">
    <source>
        <dbReference type="WBParaSite" id="nRc.2.0.1.t33309-RA"/>
    </source>
</evidence>
<proteinExistence type="predicted"/>
<name>A0A915K529_ROMCU</name>
<sequence length="62" mass="6847">MPVYHPQSNDKVEVFNPSLKFHAQATATSNTPFAAVITDLLARFGAERLNPETLSPAEIMFN</sequence>
<dbReference type="AlphaFoldDB" id="A0A915K529"/>
<dbReference type="GO" id="GO:0003676">
    <property type="term" value="F:nucleic acid binding"/>
    <property type="evidence" value="ECO:0007669"/>
    <property type="project" value="InterPro"/>
</dbReference>